<evidence type="ECO:0000313" key="2">
    <source>
        <dbReference type="Proteomes" id="UP000078542"/>
    </source>
</evidence>
<proteinExistence type="predicted"/>
<feature type="non-terminal residue" evidence="1">
    <location>
        <position position="1"/>
    </location>
</feature>
<accession>A0A151IL23</accession>
<sequence length="54" mass="6072">ISKYIISRFECAYAFYIPSYSLKSSDLIVIESDAVNVSPSLSFCLIRLSVAFMI</sequence>
<dbReference type="AlphaFoldDB" id="A0A151IL23"/>
<gene>
    <name evidence="1" type="ORF">ALC62_03768</name>
</gene>
<evidence type="ECO:0000313" key="1">
    <source>
        <dbReference type="EMBL" id="KYN05310.1"/>
    </source>
</evidence>
<organism evidence="1 2">
    <name type="scientific">Cyphomyrmex costatus</name>
    <dbReference type="NCBI Taxonomy" id="456900"/>
    <lineage>
        <taxon>Eukaryota</taxon>
        <taxon>Metazoa</taxon>
        <taxon>Ecdysozoa</taxon>
        <taxon>Arthropoda</taxon>
        <taxon>Hexapoda</taxon>
        <taxon>Insecta</taxon>
        <taxon>Pterygota</taxon>
        <taxon>Neoptera</taxon>
        <taxon>Endopterygota</taxon>
        <taxon>Hymenoptera</taxon>
        <taxon>Apocrita</taxon>
        <taxon>Aculeata</taxon>
        <taxon>Formicoidea</taxon>
        <taxon>Formicidae</taxon>
        <taxon>Myrmicinae</taxon>
        <taxon>Cyphomyrmex</taxon>
    </lineage>
</organism>
<dbReference type="Proteomes" id="UP000078542">
    <property type="component" value="Unassembled WGS sequence"/>
</dbReference>
<protein>
    <submittedName>
        <fullName evidence="1">Uncharacterized protein</fullName>
    </submittedName>
</protein>
<reference evidence="1 2" key="1">
    <citation type="submission" date="2016-03" db="EMBL/GenBank/DDBJ databases">
        <title>Cyphomyrmex costatus WGS genome.</title>
        <authorList>
            <person name="Nygaard S."/>
            <person name="Hu H."/>
            <person name="Boomsma J."/>
            <person name="Zhang G."/>
        </authorList>
    </citation>
    <scope>NUCLEOTIDE SEQUENCE [LARGE SCALE GENOMIC DNA]</scope>
    <source>
        <strain evidence="1">MS0001</strain>
        <tissue evidence="1">Whole body</tissue>
    </source>
</reference>
<dbReference type="EMBL" id="KQ977146">
    <property type="protein sequence ID" value="KYN05310.1"/>
    <property type="molecule type" value="Genomic_DNA"/>
</dbReference>
<name>A0A151IL23_9HYME</name>
<keyword evidence="2" id="KW-1185">Reference proteome</keyword>